<evidence type="ECO:0000256" key="2">
    <source>
        <dbReference type="ARBA" id="ARBA00022692"/>
    </source>
</evidence>
<keyword evidence="2 5" id="KW-0812">Transmembrane</keyword>
<proteinExistence type="predicted"/>
<keyword evidence="1" id="KW-1003">Cell membrane</keyword>
<dbReference type="AlphaFoldDB" id="A0A916T8W9"/>
<evidence type="ECO:0000256" key="5">
    <source>
        <dbReference type="SAM" id="Phobius"/>
    </source>
</evidence>
<evidence type="ECO:0000313" key="7">
    <source>
        <dbReference type="Proteomes" id="UP000636793"/>
    </source>
</evidence>
<comment type="caution">
    <text evidence="6">The sequence shown here is derived from an EMBL/GenBank/DDBJ whole genome shotgun (WGS) entry which is preliminary data.</text>
</comment>
<name>A0A916T8W9_9MICO</name>
<dbReference type="Pfam" id="PF02659">
    <property type="entry name" value="Mntp"/>
    <property type="match status" value="1"/>
</dbReference>
<keyword evidence="7" id="KW-1185">Reference proteome</keyword>
<feature type="transmembrane region" description="Helical" evidence="5">
    <location>
        <begin position="125"/>
        <end position="146"/>
    </location>
</feature>
<dbReference type="EMBL" id="BMHI01000004">
    <property type="protein sequence ID" value="GGB35129.1"/>
    <property type="molecule type" value="Genomic_DNA"/>
</dbReference>
<dbReference type="Proteomes" id="UP000636793">
    <property type="component" value="Unassembled WGS sequence"/>
</dbReference>
<accession>A0A916T8W9</accession>
<reference evidence="6" key="2">
    <citation type="submission" date="2020-09" db="EMBL/GenBank/DDBJ databases">
        <authorList>
            <person name="Sun Q."/>
            <person name="Zhou Y."/>
        </authorList>
    </citation>
    <scope>NUCLEOTIDE SEQUENCE</scope>
    <source>
        <strain evidence="6">CGMCC 1.15085</strain>
    </source>
</reference>
<feature type="transmembrane region" description="Helical" evidence="5">
    <location>
        <begin position="39"/>
        <end position="57"/>
    </location>
</feature>
<protein>
    <recommendedName>
        <fullName evidence="8">Manganese efflux pump MntP</fullName>
    </recommendedName>
</protein>
<dbReference type="PANTHER" id="PTHR35529">
    <property type="entry name" value="MANGANESE EFFLUX PUMP MNTP-RELATED"/>
    <property type="match status" value="1"/>
</dbReference>
<organism evidence="6 7">
    <name type="scientific">Flexivirga endophytica</name>
    <dbReference type="NCBI Taxonomy" id="1849103"/>
    <lineage>
        <taxon>Bacteria</taxon>
        <taxon>Bacillati</taxon>
        <taxon>Actinomycetota</taxon>
        <taxon>Actinomycetes</taxon>
        <taxon>Micrococcales</taxon>
        <taxon>Dermacoccaceae</taxon>
        <taxon>Flexivirga</taxon>
    </lineage>
</organism>
<dbReference type="RefSeq" id="WP_188837580.1">
    <property type="nucleotide sequence ID" value="NZ_BMHI01000004.1"/>
</dbReference>
<dbReference type="InterPro" id="IPR003810">
    <property type="entry name" value="Mntp/YtaF"/>
</dbReference>
<keyword evidence="4 5" id="KW-0472">Membrane</keyword>
<evidence type="ECO:0000256" key="3">
    <source>
        <dbReference type="ARBA" id="ARBA00022989"/>
    </source>
</evidence>
<dbReference type="PANTHER" id="PTHR35529:SF1">
    <property type="entry name" value="MANGANESE EFFLUX PUMP MNTP-RELATED"/>
    <property type="match status" value="1"/>
</dbReference>
<gene>
    <name evidence="6" type="ORF">GCM10011492_27250</name>
</gene>
<evidence type="ECO:0008006" key="8">
    <source>
        <dbReference type="Google" id="ProtNLM"/>
    </source>
</evidence>
<reference evidence="6" key="1">
    <citation type="journal article" date="2014" name="Int. J. Syst. Evol. Microbiol.">
        <title>Complete genome sequence of Corynebacterium casei LMG S-19264T (=DSM 44701T), isolated from a smear-ripened cheese.</title>
        <authorList>
            <consortium name="US DOE Joint Genome Institute (JGI-PGF)"/>
            <person name="Walter F."/>
            <person name="Albersmeier A."/>
            <person name="Kalinowski J."/>
            <person name="Ruckert C."/>
        </authorList>
    </citation>
    <scope>NUCLEOTIDE SEQUENCE</scope>
    <source>
        <strain evidence="6">CGMCC 1.15085</strain>
    </source>
</reference>
<evidence type="ECO:0000313" key="6">
    <source>
        <dbReference type="EMBL" id="GGB35129.1"/>
    </source>
</evidence>
<evidence type="ECO:0000256" key="1">
    <source>
        <dbReference type="ARBA" id="ARBA00022475"/>
    </source>
</evidence>
<feature type="transmembrane region" description="Helical" evidence="5">
    <location>
        <begin position="158"/>
        <end position="178"/>
    </location>
</feature>
<keyword evidence="3 5" id="KW-1133">Transmembrane helix</keyword>
<feature type="transmembrane region" description="Helical" evidence="5">
    <location>
        <begin position="64"/>
        <end position="82"/>
    </location>
</feature>
<evidence type="ECO:0000256" key="4">
    <source>
        <dbReference type="ARBA" id="ARBA00023136"/>
    </source>
</evidence>
<sequence length="180" mass="18916">MFALIALGFGLGMDNFRTSVVLGGLKPNLRESAKTSLIFAMWDGIAPLIGMLIGAYLSTQISETADTIAAVGLALYGFFIIVKACRESECADPDLKTARRWLPIPLSIDNVVGGAAIGLAGYSPWVAPFVFAFTTFVLSLAGHQVGRAVANFVPGLRTDLLSGLAFVLMAGMVVVGIGDF</sequence>